<sequence>MYISSFQNLNDAIEIKNLIETEYKENNDNDPKKKKKANQILRTLSAILNDYILLDAKYNFDILGLSKNRIDEILNSKLDLDKIAK</sequence>
<accession>A0A3B0PFH8</accession>
<proteinExistence type="predicted"/>
<name>A0A3B0PFH8_MYCGL</name>
<dbReference type="EMBL" id="LS991952">
    <property type="protein sequence ID" value="SYV95572.1"/>
    <property type="molecule type" value="Genomic_DNA"/>
</dbReference>
<dbReference type="AlphaFoldDB" id="A0A3B0PFH8"/>
<reference evidence="2" key="1">
    <citation type="submission" date="2018-06" db="EMBL/GenBank/DDBJ databases">
        <authorList>
            <consortium name="Pathogen Informatics"/>
        </authorList>
    </citation>
    <scope>NUCLEOTIDE SEQUENCE [LARGE SCALE GENOMIC DNA]</scope>
    <source>
        <strain evidence="2">NCTC10115</strain>
    </source>
</reference>
<gene>
    <name evidence="1" type="ORF">NCTC10115_01476</name>
</gene>
<dbReference type="Proteomes" id="UP000260136">
    <property type="component" value="Chromosome"/>
</dbReference>
<evidence type="ECO:0000313" key="2">
    <source>
        <dbReference type="Proteomes" id="UP000260136"/>
    </source>
</evidence>
<protein>
    <submittedName>
        <fullName evidence="1">Uncharacterized protein</fullName>
    </submittedName>
</protein>
<evidence type="ECO:0000313" key="1">
    <source>
        <dbReference type="EMBL" id="SYV95572.1"/>
    </source>
</evidence>
<organism evidence="1 2">
    <name type="scientific">Mycoplasmoides gallisepticum</name>
    <name type="common">Mycoplasma gallisepticum</name>
    <dbReference type="NCBI Taxonomy" id="2096"/>
    <lineage>
        <taxon>Bacteria</taxon>
        <taxon>Bacillati</taxon>
        <taxon>Mycoplasmatota</taxon>
        <taxon>Mycoplasmoidales</taxon>
        <taxon>Mycoplasmoidaceae</taxon>
        <taxon>Mycoplasmoides</taxon>
    </lineage>
</organism>